<protein>
    <submittedName>
        <fullName evidence="2">Uncharacterized protein</fullName>
    </submittedName>
</protein>
<evidence type="ECO:0000313" key="3">
    <source>
        <dbReference type="Proteomes" id="UP001177003"/>
    </source>
</evidence>
<keyword evidence="3" id="KW-1185">Reference proteome</keyword>
<dbReference type="AlphaFoldDB" id="A0AA35UXW7"/>
<feature type="compositionally biased region" description="Basic and acidic residues" evidence="1">
    <location>
        <begin position="46"/>
        <end position="58"/>
    </location>
</feature>
<dbReference type="Proteomes" id="UP001177003">
    <property type="component" value="Chromosome 0"/>
</dbReference>
<reference evidence="2" key="1">
    <citation type="submission" date="2023-04" db="EMBL/GenBank/DDBJ databases">
        <authorList>
            <person name="Vijverberg K."/>
            <person name="Xiong W."/>
            <person name="Schranz E."/>
        </authorList>
    </citation>
    <scope>NUCLEOTIDE SEQUENCE</scope>
</reference>
<accession>A0AA35UXW7</accession>
<name>A0AA35UXW7_LACSI</name>
<feature type="region of interest" description="Disordered" evidence="1">
    <location>
        <begin position="46"/>
        <end position="69"/>
    </location>
</feature>
<dbReference type="EMBL" id="OX465086">
    <property type="protein sequence ID" value="CAI9262881.1"/>
    <property type="molecule type" value="Genomic_DNA"/>
</dbReference>
<sequence>MDDDQQGVHFYQVLVTQECLRRILKKTPMEALPWVNRWDPKCNRKRKDVEEAHNEPHLSKAPSDPRTVQKGDAYHLHSLEEEITNLKCELFATEARVVRAEGNHPRGK</sequence>
<organism evidence="2 3">
    <name type="scientific">Lactuca saligna</name>
    <name type="common">Willowleaf lettuce</name>
    <dbReference type="NCBI Taxonomy" id="75948"/>
    <lineage>
        <taxon>Eukaryota</taxon>
        <taxon>Viridiplantae</taxon>
        <taxon>Streptophyta</taxon>
        <taxon>Embryophyta</taxon>
        <taxon>Tracheophyta</taxon>
        <taxon>Spermatophyta</taxon>
        <taxon>Magnoliopsida</taxon>
        <taxon>eudicotyledons</taxon>
        <taxon>Gunneridae</taxon>
        <taxon>Pentapetalae</taxon>
        <taxon>asterids</taxon>
        <taxon>campanulids</taxon>
        <taxon>Asterales</taxon>
        <taxon>Asteraceae</taxon>
        <taxon>Cichorioideae</taxon>
        <taxon>Cichorieae</taxon>
        <taxon>Lactucinae</taxon>
        <taxon>Lactuca</taxon>
    </lineage>
</organism>
<evidence type="ECO:0000313" key="2">
    <source>
        <dbReference type="EMBL" id="CAI9262881.1"/>
    </source>
</evidence>
<gene>
    <name evidence="2" type="ORF">LSALG_LOCUS3600</name>
</gene>
<evidence type="ECO:0000256" key="1">
    <source>
        <dbReference type="SAM" id="MobiDB-lite"/>
    </source>
</evidence>
<proteinExistence type="predicted"/>